<keyword evidence="1" id="KW-0812">Transmembrane</keyword>
<sequence>MSPSLLNKTENPTVIEAIKKIQNNKITLFKGIISAFYISGIIGLSIPMVRSYFQMMTPFTLILSLVILLLFHSGWNKSFGLFAVLAMVLGYGSEVMGIHTGFPFGNYEYGQTLGFKLFEVPLVIGVNWLLLVYLTGNLFSSNIKNDWLAACLAALVMVAIDFFIEPVAIKLDFWSWEGNIIPLSNYLGWLGVSFIIQLLYRKSDFLKENKISSYLLINLVMFFAILTFVG</sequence>
<feature type="transmembrane region" description="Helical" evidence="1">
    <location>
        <begin position="180"/>
        <end position="199"/>
    </location>
</feature>
<feature type="transmembrane region" description="Helical" evidence="1">
    <location>
        <begin position="122"/>
        <end position="140"/>
    </location>
</feature>
<feature type="transmembrane region" description="Helical" evidence="1">
    <location>
        <begin position="79"/>
        <end position="102"/>
    </location>
</feature>
<name>A0A9X2P7A1_9BACT</name>
<dbReference type="Pfam" id="PF04240">
    <property type="entry name" value="Caroten_synth"/>
    <property type="match status" value="1"/>
</dbReference>
<comment type="caution">
    <text evidence="2">The sequence shown here is derived from an EMBL/GenBank/DDBJ whole genome shotgun (WGS) entry which is preliminary data.</text>
</comment>
<keyword evidence="1" id="KW-1133">Transmembrane helix</keyword>
<organism evidence="2 3">
    <name type="scientific">Aquiflexum gelatinilyticum</name>
    <dbReference type="NCBI Taxonomy" id="2961943"/>
    <lineage>
        <taxon>Bacteria</taxon>
        <taxon>Pseudomonadati</taxon>
        <taxon>Bacteroidota</taxon>
        <taxon>Cytophagia</taxon>
        <taxon>Cytophagales</taxon>
        <taxon>Cyclobacteriaceae</taxon>
        <taxon>Aquiflexum</taxon>
    </lineage>
</organism>
<protein>
    <submittedName>
        <fullName evidence="2">Carotenoid biosynthesis protein</fullName>
    </submittedName>
</protein>
<feature type="transmembrane region" description="Helical" evidence="1">
    <location>
        <begin position="147"/>
        <end position="168"/>
    </location>
</feature>
<reference evidence="2" key="1">
    <citation type="submission" date="2022-08" db="EMBL/GenBank/DDBJ databases">
        <authorList>
            <person name="Zhang D."/>
        </authorList>
    </citation>
    <scope>NUCLEOTIDE SEQUENCE</scope>
    <source>
        <strain evidence="2">XJ19-11</strain>
    </source>
</reference>
<proteinExistence type="predicted"/>
<evidence type="ECO:0000313" key="2">
    <source>
        <dbReference type="EMBL" id="MCR9016141.1"/>
    </source>
</evidence>
<dbReference type="Proteomes" id="UP001142175">
    <property type="component" value="Unassembled WGS sequence"/>
</dbReference>
<dbReference type="EMBL" id="JANSUY010000013">
    <property type="protein sequence ID" value="MCR9016141.1"/>
    <property type="molecule type" value="Genomic_DNA"/>
</dbReference>
<feature type="transmembrane region" description="Helical" evidence="1">
    <location>
        <begin position="211"/>
        <end position="229"/>
    </location>
</feature>
<keyword evidence="3" id="KW-1185">Reference proteome</keyword>
<dbReference type="InterPro" id="IPR007354">
    <property type="entry name" value="CruF-like"/>
</dbReference>
<feature type="transmembrane region" description="Helical" evidence="1">
    <location>
        <begin position="28"/>
        <end position="46"/>
    </location>
</feature>
<dbReference type="RefSeq" id="WP_258423997.1">
    <property type="nucleotide sequence ID" value="NZ_JANSUY010000013.1"/>
</dbReference>
<dbReference type="PANTHER" id="PTHR39419">
    <property type="entry name" value="SLL0814 PROTEIN"/>
    <property type="match status" value="1"/>
</dbReference>
<gene>
    <name evidence="2" type="ORF">NU887_13945</name>
</gene>
<feature type="transmembrane region" description="Helical" evidence="1">
    <location>
        <begin position="52"/>
        <end position="72"/>
    </location>
</feature>
<evidence type="ECO:0000256" key="1">
    <source>
        <dbReference type="SAM" id="Phobius"/>
    </source>
</evidence>
<keyword evidence="1" id="KW-0472">Membrane</keyword>
<dbReference type="PANTHER" id="PTHR39419:SF1">
    <property type="entry name" value="SLL0814 PROTEIN"/>
    <property type="match status" value="1"/>
</dbReference>
<dbReference type="AlphaFoldDB" id="A0A9X2P7A1"/>
<accession>A0A9X2P7A1</accession>
<evidence type="ECO:0000313" key="3">
    <source>
        <dbReference type="Proteomes" id="UP001142175"/>
    </source>
</evidence>